<dbReference type="GO" id="GO:0061630">
    <property type="term" value="F:ubiquitin protein ligase activity"/>
    <property type="evidence" value="ECO:0007669"/>
    <property type="project" value="UniProtKB-EC"/>
</dbReference>
<reference evidence="8" key="1">
    <citation type="submission" date="2023-05" db="EMBL/GenBank/DDBJ databases">
        <title>Nepenthes gracilis genome sequencing.</title>
        <authorList>
            <person name="Fukushima K."/>
        </authorList>
    </citation>
    <scope>NUCLEOTIDE SEQUENCE</scope>
    <source>
        <strain evidence="8">SING2019-196</strain>
    </source>
</reference>
<dbReference type="PANTHER" id="PTHR15710">
    <property type="entry name" value="E3 UBIQUITIN-PROTEIN LIGASE PRAJA"/>
    <property type="match status" value="1"/>
</dbReference>
<dbReference type="PANTHER" id="PTHR15710:SF77">
    <property type="entry name" value="RING-H2 FINGER PROTEIN ATL21B"/>
    <property type="match status" value="1"/>
</dbReference>
<keyword evidence="5" id="KW-0862">Zinc</keyword>
<evidence type="ECO:0000256" key="3">
    <source>
        <dbReference type="ARBA" id="ARBA00022723"/>
    </source>
</evidence>
<proteinExistence type="predicted"/>
<dbReference type="InterPro" id="IPR013083">
    <property type="entry name" value="Znf_RING/FYVE/PHD"/>
</dbReference>
<dbReference type="Pfam" id="PF13639">
    <property type="entry name" value="zf-RING_2"/>
    <property type="match status" value="1"/>
</dbReference>
<dbReference type="InterPro" id="IPR011016">
    <property type="entry name" value="Znf_RING-CH"/>
</dbReference>
<dbReference type="InterPro" id="IPR001841">
    <property type="entry name" value="Znf_RING"/>
</dbReference>
<dbReference type="SMART" id="SM00744">
    <property type="entry name" value="RINGv"/>
    <property type="match status" value="1"/>
</dbReference>
<evidence type="ECO:0000256" key="2">
    <source>
        <dbReference type="ARBA" id="ARBA00012483"/>
    </source>
</evidence>
<evidence type="ECO:0000256" key="1">
    <source>
        <dbReference type="ARBA" id="ARBA00000900"/>
    </source>
</evidence>
<comment type="catalytic activity">
    <reaction evidence="1">
        <text>S-ubiquitinyl-[E2 ubiquitin-conjugating enzyme]-L-cysteine + [acceptor protein]-L-lysine = [E2 ubiquitin-conjugating enzyme]-L-cysteine + N(6)-ubiquitinyl-[acceptor protein]-L-lysine.</text>
        <dbReference type="EC" id="2.3.2.27"/>
    </reaction>
</comment>
<feature type="domain" description="RING-type" evidence="7">
    <location>
        <begin position="180"/>
        <end position="222"/>
    </location>
</feature>
<dbReference type="SMART" id="SM00184">
    <property type="entry name" value="RING"/>
    <property type="match status" value="1"/>
</dbReference>
<dbReference type="AlphaFoldDB" id="A0AAD3RZ43"/>
<keyword evidence="4 6" id="KW-0863">Zinc-finger</keyword>
<dbReference type="GO" id="GO:0016567">
    <property type="term" value="P:protein ubiquitination"/>
    <property type="evidence" value="ECO:0007669"/>
    <property type="project" value="TreeGrafter"/>
</dbReference>
<dbReference type="GO" id="GO:0005737">
    <property type="term" value="C:cytoplasm"/>
    <property type="evidence" value="ECO:0007669"/>
    <property type="project" value="TreeGrafter"/>
</dbReference>
<sequence length="234" mass="26295">MPTIHQRPYCAAYRVEREADNLDDDPSASPSLFFIRFSLENIIRYESYFRWDVGIDETYGPILRKQMVFSSDELKSVHAWNAIASEVRSSLNLSECCSQPILRDLYSGVFSVIADPRLPPDRTPKAVNFTVDIWRVIAVVEMDAPQDPVPVLSPAKDFSIESLERVDIESLDSAEASADCAICLQEMAAEPEALTRMPCSHLFHGGCIAMWLRKSQLCPLCRFELPPVPAASRP</sequence>
<dbReference type="EC" id="2.3.2.27" evidence="2"/>
<protein>
    <recommendedName>
        <fullName evidence="2">RING-type E3 ubiquitin transferase</fullName>
        <ecNumber evidence="2">2.3.2.27</ecNumber>
    </recommendedName>
</protein>
<evidence type="ECO:0000313" key="9">
    <source>
        <dbReference type="Proteomes" id="UP001279734"/>
    </source>
</evidence>
<evidence type="ECO:0000256" key="5">
    <source>
        <dbReference type="ARBA" id="ARBA00022833"/>
    </source>
</evidence>
<dbReference type="SUPFAM" id="SSF57850">
    <property type="entry name" value="RING/U-box"/>
    <property type="match status" value="1"/>
</dbReference>
<dbReference type="GO" id="GO:0008270">
    <property type="term" value="F:zinc ion binding"/>
    <property type="evidence" value="ECO:0007669"/>
    <property type="project" value="UniProtKB-KW"/>
</dbReference>
<dbReference type="Proteomes" id="UP001279734">
    <property type="component" value="Unassembled WGS sequence"/>
</dbReference>
<organism evidence="8 9">
    <name type="scientific">Nepenthes gracilis</name>
    <name type="common">Slender pitcher plant</name>
    <dbReference type="NCBI Taxonomy" id="150966"/>
    <lineage>
        <taxon>Eukaryota</taxon>
        <taxon>Viridiplantae</taxon>
        <taxon>Streptophyta</taxon>
        <taxon>Embryophyta</taxon>
        <taxon>Tracheophyta</taxon>
        <taxon>Spermatophyta</taxon>
        <taxon>Magnoliopsida</taxon>
        <taxon>eudicotyledons</taxon>
        <taxon>Gunneridae</taxon>
        <taxon>Pentapetalae</taxon>
        <taxon>Caryophyllales</taxon>
        <taxon>Nepenthaceae</taxon>
        <taxon>Nepenthes</taxon>
    </lineage>
</organism>
<name>A0AAD3RZ43_NEPGR</name>
<gene>
    <name evidence="8" type="ORF">Nepgr_003184</name>
</gene>
<evidence type="ECO:0000256" key="4">
    <source>
        <dbReference type="ARBA" id="ARBA00022771"/>
    </source>
</evidence>
<dbReference type="Gene3D" id="3.30.40.10">
    <property type="entry name" value="Zinc/RING finger domain, C3HC4 (zinc finger)"/>
    <property type="match status" value="1"/>
</dbReference>
<evidence type="ECO:0000313" key="8">
    <source>
        <dbReference type="EMBL" id="GMH01345.1"/>
    </source>
</evidence>
<accession>A0AAD3RZ43</accession>
<dbReference type="EMBL" id="BSYO01000002">
    <property type="protein sequence ID" value="GMH01345.1"/>
    <property type="molecule type" value="Genomic_DNA"/>
</dbReference>
<keyword evidence="9" id="KW-1185">Reference proteome</keyword>
<comment type="caution">
    <text evidence="8">The sequence shown here is derived from an EMBL/GenBank/DDBJ whole genome shotgun (WGS) entry which is preliminary data.</text>
</comment>
<dbReference type="PROSITE" id="PS50089">
    <property type="entry name" value="ZF_RING_2"/>
    <property type="match status" value="1"/>
</dbReference>
<evidence type="ECO:0000259" key="7">
    <source>
        <dbReference type="PROSITE" id="PS50089"/>
    </source>
</evidence>
<keyword evidence="3" id="KW-0479">Metal-binding</keyword>
<evidence type="ECO:0000256" key="6">
    <source>
        <dbReference type="PROSITE-ProRule" id="PRU00175"/>
    </source>
</evidence>